<evidence type="ECO:0000259" key="2">
    <source>
        <dbReference type="Pfam" id="PF00156"/>
    </source>
</evidence>
<gene>
    <name evidence="3" type="ORF">H9962_01195</name>
</gene>
<dbReference type="InterPro" id="IPR029057">
    <property type="entry name" value="PRTase-like"/>
</dbReference>
<dbReference type="Gene3D" id="3.40.50.2020">
    <property type="match status" value="1"/>
</dbReference>
<dbReference type="AlphaFoldDB" id="A0A9D2HAX3"/>
<dbReference type="PANTHER" id="PTHR47505:SF1">
    <property type="entry name" value="DNA UTILIZATION PROTEIN YHGH"/>
    <property type="match status" value="1"/>
</dbReference>
<organism evidence="3 4">
    <name type="scientific">Candidatus Mailhella merdigallinarum</name>
    <dbReference type="NCBI Taxonomy" id="2838658"/>
    <lineage>
        <taxon>Bacteria</taxon>
        <taxon>Pseudomonadati</taxon>
        <taxon>Thermodesulfobacteriota</taxon>
        <taxon>Desulfovibrionia</taxon>
        <taxon>Desulfovibrionales</taxon>
        <taxon>Desulfovibrionaceae</taxon>
        <taxon>Mailhella</taxon>
    </lineage>
</organism>
<comment type="caution">
    <text evidence="3">The sequence shown here is derived from an EMBL/GenBank/DDBJ whole genome shotgun (WGS) entry which is preliminary data.</text>
</comment>
<dbReference type="InterPro" id="IPR051910">
    <property type="entry name" value="ComF/GntX_DNA_util-trans"/>
</dbReference>
<reference evidence="3" key="2">
    <citation type="submission" date="2021-04" db="EMBL/GenBank/DDBJ databases">
        <authorList>
            <person name="Gilroy R."/>
        </authorList>
    </citation>
    <scope>NUCLEOTIDE SEQUENCE</scope>
    <source>
        <strain evidence="3">CHK186-16707</strain>
    </source>
</reference>
<evidence type="ECO:0000256" key="1">
    <source>
        <dbReference type="ARBA" id="ARBA00008007"/>
    </source>
</evidence>
<dbReference type="CDD" id="cd06223">
    <property type="entry name" value="PRTases_typeI"/>
    <property type="match status" value="1"/>
</dbReference>
<dbReference type="PANTHER" id="PTHR47505">
    <property type="entry name" value="DNA UTILIZATION PROTEIN YHGH"/>
    <property type="match status" value="1"/>
</dbReference>
<dbReference type="SUPFAM" id="SSF53271">
    <property type="entry name" value="PRTase-like"/>
    <property type="match status" value="1"/>
</dbReference>
<proteinExistence type="inferred from homology"/>
<name>A0A9D2HAX3_9BACT</name>
<dbReference type="Proteomes" id="UP000824225">
    <property type="component" value="Unassembled WGS sequence"/>
</dbReference>
<dbReference type="Pfam" id="PF00156">
    <property type="entry name" value="Pribosyltran"/>
    <property type="match status" value="1"/>
</dbReference>
<sequence>MAWTAPTRCGAARTWANASRNTDVLWPPLSDRLRAWLRATGLDEKRCAACREPFQPPPGSRGMTAVLCPDCVARLPRRTAGYCPRCGEVTADPAAPCTPCGACLADDPPWTAFRLYGVFDGLLRDMLHRGKYGSDEACLDALGGLLAEVCGDLPRPDAVVPMPLHPERLRKRGYNQCREMARPLARALDAPVRDDLLIRQRPTRPQTELKRRDRLRNLDGAFLGLPAAYGLHVLLADDTATTGTSLRRAAHALLDAGARRVDVVVAAHASLHTPAAPLRAAGPV</sequence>
<dbReference type="InterPro" id="IPR000836">
    <property type="entry name" value="PRTase_dom"/>
</dbReference>
<reference evidence="3" key="1">
    <citation type="journal article" date="2021" name="PeerJ">
        <title>Extensive microbial diversity within the chicken gut microbiome revealed by metagenomics and culture.</title>
        <authorList>
            <person name="Gilroy R."/>
            <person name="Ravi A."/>
            <person name="Getino M."/>
            <person name="Pursley I."/>
            <person name="Horton D.L."/>
            <person name="Alikhan N.F."/>
            <person name="Baker D."/>
            <person name="Gharbi K."/>
            <person name="Hall N."/>
            <person name="Watson M."/>
            <person name="Adriaenssens E.M."/>
            <person name="Foster-Nyarko E."/>
            <person name="Jarju S."/>
            <person name="Secka A."/>
            <person name="Antonio M."/>
            <person name="Oren A."/>
            <person name="Chaudhuri R.R."/>
            <person name="La Ragione R."/>
            <person name="Hildebrand F."/>
            <person name="Pallen M.J."/>
        </authorList>
    </citation>
    <scope>NUCLEOTIDE SEQUENCE</scope>
    <source>
        <strain evidence="3">CHK186-16707</strain>
    </source>
</reference>
<dbReference type="EMBL" id="DXAN01000003">
    <property type="protein sequence ID" value="HJA07798.1"/>
    <property type="molecule type" value="Genomic_DNA"/>
</dbReference>
<comment type="similarity">
    <text evidence="1">Belongs to the ComF/GntX family.</text>
</comment>
<evidence type="ECO:0000313" key="4">
    <source>
        <dbReference type="Proteomes" id="UP000824225"/>
    </source>
</evidence>
<accession>A0A9D2HAX3</accession>
<protein>
    <submittedName>
        <fullName evidence="3">ComF family protein</fullName>
    </submittedName>
</protein>
<evidence type="ECO:0000313" key="3">
    <source>
        <dbReference type="EMBL" id="HJA07798.1"/>
    </source>
</evidence>
<feature type="domain" description="Phosphoribosyltransferase" evidence="2">
    <location>
        <begin position="177"/>
        <end position="267"/>
    </location>
</feature>